<sequence>MATDALDMERLLKGLAEAKHRVEQAVLEDSKFPDLLDQLANQSEPQNYFFEPYASQWCPQVVKKGSLIPLPSVIATSMEEEMQSLTLSGLLTPLDHAWTSVDHRLFLWSYKQRGRFVVFEFDQPVVAVGLCVTPRAGVFTDKVKHLLVVATTVEVVLVAVLYEDSQSIASGLRLQRTKLSVSTDNTVVRRIVTTAAHGRIFFGGSDGGVFELLYGPSTGTAAAASSALGFDASLFIPSFLQRSGCRKVTHTSRVANYLPSFLSALASSPGKLTEFALDEDRQILYALHEQGDVDVFDLGVHGNEMKLVCTLNLLTDGAKYARENRRTRVSCPDERIFQQANLKIVSLAVVSRNESALVSLVAVASNGIRFFLTVYSRRAYTVGNTIPPSRRPTRLETLYIRLPPPAVSISDAPPYHAKEGMQPGFAPGKSPSNVHLAYHKRGVLLLVDGPKDQQDQLVGVTHDPITSSLAATPATRGKPTVRESVALESCIGKIVDLQELGESAIERSQRMRDAASAATRNGSSTGSKRSFEEMTNGFTSNIMGNDMVPMVGEMAVQYSDPSRHFLCLSSAGIQVFKKIRPIDQLHRVLLLSRGSDLKATLAPFIRSFGEIQVCCMLIALACGVQSDPLMADGTTAAAAAAASVSMVHRAGVKSDEYIFTTAMQGIFECGQLAQARSAADMDTSSQSATGSNNTRIVLTTDFGMSYHHDGLVMFVCRVLRPLWFVKSIGRRVSNNSSTYELAHSREKLDEIREILFQLRQLMESAGPFAVSISSGSILENSIDWNDADASTRAAELAGQYQKHRNEEQLKREMRFKAEQRSLYFIYQLVLRSIEAISLLRFTMEHHVPLDETFARLGFGELVSSAEGSSAAKTMIKALMKGRNENNQFLVKQLREQCPSYFSVSDLWHYQGYKSLAMAKLSAPSGRKAHLRESLSQFLNACHMWDTGDCIEVLQGICDDYALLNFYEGVVKLSLACAKNFHDAAATDLTGVKLTWKRNCFGCILLALQRLLDPAGRSPQAVDDMVSLDDEARGRFVEEVLHYALASEDSDFHELLYTWLYEHGHTHLLTSIRSSFIEDFLKEKDQDLLIKMYMEQQKYLVAAKVWWSRAHEDSEDISVENNPDILKRQYYVSKSLGCLKSIEDVSEAADAIREVRDVLDVLQLQVRVLKALEQATVELEASASSSSSLSTSSIEAEINERKTDLQLLTYKIFDASTLYNRFASKYDMWSECLHIIHACNSEEADVIESLWRKIIFSVMPPSSTSQEFNVWRADQCDLAGLTASQPSNAGSMASSFENGYWIGQLQGNILRLGKSLYTDGAGADRGGAAGAALSNFVFPVGFLAKQLERISSWYLRLTQLPAFSVSSSSVDATTVNWVLRVFIDVGVPHRSLLSYYERLYHEQGSVEWTLHLLQSVHSILSLWKKHAISPRAGQDQLQDYAECCPHLVAMCDDIVTDLQALSSDGRREVAILLEKFRRYKSELLSFRNPM</sequence>
<name>A0A8K1FM98_PYTOL</name>
<proteinExistence type="inferred from homology"/>
<reference evidence="8" key="1">
    <citation type="submission" date="2019-03" db="EMBL/GenBank/DDBJ databases">
        <title>Long read genome sequence of the mycoparasitic Pythium oligandrum ATCC 38472 isolated from sugarbeet rhizosphere.</title>
        <authorList>
            <person name="Gaulin E."/>
        </authorList>
    </citation>
    <scope>NUCLEOTIDE SEQUENCE</scope>
    <source>
        <strain evidence="8">ATCC 38472_TT</strain>
    </source>
</reference>
<evidence type="ECO:0008006" key="10">
    <source>
        <dbReference type="Google" id="ProtNLM"/>
    </source>
</evidence>
<evidence type="ECO:0000259" key="7">
    <source>
        <dbReference type="Pfam" id="PF08801"/>
    </source>
</evidence>
<evidence type="ECO:0000256" key="1">
    <source>
        <dbReference type="ARBA" id="ARBA00004123"/>
    </source>
</evidence>
<dbReference type="GO" id="GO:0036228">
    <property type="term" value="P:protein localization to nuclear inner membrane"/>
    <property type="evidence" value="ECO:0007669"/>
    <property type="project" value="TreeGrafter"/>
</dbReference>
<keyword evidence="3" id="KW-0813">Transport</keyword>
<dbReference type="InterPro" id="IPR007187">
    <property type="entry name" value="Nucleoporin_Nup133/Nup155_C"/>
</dbReference>
<dbReference type="GO" id="GO:0006606">
    <property type="term" value="P:protein import into nucleus"/>
    <property type="evidence" value="ECO:0007669"/>
    <property type="project" value="TreeGrafter"/>
</dbReference>
<dbReference type="PANTHER" id="PTHR10350">
    <property type="entry name" value="NUCLEAR PORE COMPLEX PROTEIN NUP155"/>
    <property type="match status" value="1"/>
</dbReference>
<dbReference type="InterPro" id="IPR042538">
    <property type="entry name" value="Nucleoporin_Nup155_C_3"/>
</dbReference>
<dbReference type="InterPro" id="IPR014908">
    <property type="entry name" value="Nucleoporin_Nup133/Nup155_N"/>
</dbReference>
<evidence type="ECO:0000256" key="4">
    <source>
        <dbReference type="ARBA" id="ARBA00023242"/>
    </source>
</evidence>
<evidence type="ECO:0000313" key="8">
    <source>
        <dbReference type="EMBL" id="TMW66059.1"/>
    </source>
</evidence>
<accession>A0A8K1FM98</accession>
<dbReference type="GO" id="GO:0006405">
    <property type="term" value="P:RNA export from nucleus"/>
    <property type="evidence" value="ECO:0007669"/>
    <property type="project" value="TreeGrafter"/>
</dbReference>
<dbReference type="PANTHER" id="PTHR10350:SF6">
    <property type="entry name" value="NUCLEAR PORE COMPLEX PROTEIN NUP155"/>
    <property type="match status" value="1"/>
</dbReference>
<dbReference type="InterPro" id="IPR042533">
    <property type="entry name" value="Nucleoporin_Nup155_C_1"/>
</dbReference>
<dbReference type="Gene3D" id="1.20.120.1880">
    <property type="entry name" value="Nucleoporin, helical C-terminal domain"/>
    <property type="match status" value="1"/>
</dbReference>
<organism evidence="8 9">
    <name type="scientific">Pythium oligandrum</name>
    <name type="common">Mycoparasitic fungus</name>
    <dbReference type="NCBI Taxonomy" id="41045"/>
    <lineage>
        <taxon>Eukaryota</taxon>
        <taxon>Sar</taxon>
        <taxon>Stramenopiles</taxon>
        <taxon>Oomycota</taxon>
        <taxon>Peronosporomycetes</taxon>
        <taxon>Pythiales</taxon>
        <taxon>Pythiaceae</taxon>
        <taxon>Pythium</taxon>
    </lineage>
</organism>
<comment type="similarity">
    <text evidence="2">Belongs to the non-repetitive/WGA-negative nucleoporin family.</text>
</comment>
<dbReference type="InterPro" id="IPR004870">
    <property type="entry name" value="Nucleoporin_Nup155"/>
</dbReference>
<dbReference type="EMBL" id="SPLM01000036">
    <property type="protein sequence ID" value="TMW66059.1"/>
    <property type="molecule type" value="Genomic_DNA"/>
</dbReference>
<dbReference type="Gene3D" id="1.25.40.450">
    <property type="entry name" value="Nucleoporin, helical domain, N-terminal subdomain"/>
    <property type="match status" value="1"/>
</dbReference>
<dbReference type="GO" id="GO:0000972">
    <property type="term" value="P:transcription-dependent tethering of RNA polymerase II gene DNA at nuclear periphery"/>
    <property type="evidence" value="ECO:0007669"/>
    <property type="project" value="TreeGrafter"/>
</dbReference>
<gene>
    <name evidence="8" type="ORF">Poli38472_003824</name>
</gene>
<evidence type="ECO:0000313" key="9">
    <source>
        <dbReference type="Proteomes" id="UP000794436"/>
    </source>
</evidence>
<protein>
    <recommendedName>
        <fullName evidence="10">Nuclear pore complex protein</fullName>
    </recommendedName>
</protein>
<dbReference type="OrthoDB" id="338970at2759"/>
<feature type="domain" description="Nucleoporin Nup133/Nup155-like C-terminal" evidence="6">
    <location>
        <begin position="705"/>
        <end position="1268"/>
    </location>
</feature>
<evidence type="ECO:0000259" key="6">
    <source>
        <dbReference type="Pfam" id="PF03177"/>
    </source>
</evidence>
<comment type="caution">
    <text evidence="8">The sequence shown here is derived from an EMBL/GenBank/DDBJ whole genome shotgun (WGS) entry which is preliminary data.</text>
</comment>
<comment type="subcellular location">
    <subcellularLocation>
        <location evidence="1">Nucleus</location>
    </subcellularLocation>
</comment>
<dbReference type="Proteomes" id="UP000794436">
    <property type="component" value="Unassembled WGS sequence"/>
</dbReference>
<evidence type="ECO:0000256" key="3">
    <source>
        <dbReference type="ARBA" id="ARBA00022448"/>
    </source>
</evidence>
<dbReference type="GO" id="GO:0017056">
    <property type="term" value="F:structural constituent of nuclear pore"/>
    <property type="evidence" value="ECO:0007669"/>
    <property type="project" value="InterPro"/>
</dbReference>
<feature type="region of interest" description="Disordered" evidence="5">
    <location>
        <begin position="511"/>
        <end position="531"/>
    </location>
</feature>
<dbReference type="Pfam" id="PF03177">
    <property type="entry name" value="Nucleoporin_C"/>
    <property type="match status" value="1"/>
</dbReference>
<dbReference type="Gene3D" id="1.20.58.1780">
    <property type="match status" value="1"/>
</dbReference>
<evidence type="ECO:0000256" key="2">
    <source>
        <dbReference type="ARBA" id="ARBA00007373"/>
    </source>
</evidence>
<keyword evidence="9" id="KW-1185">Reference proteome</keyword>
<evidence type="ECO:0000256" key="5">
    <source>
        <dbReference type="SAM" id="MobiDB-lite"/>
    </source>
</evidence>
<feature type="compositionally biased region" description="Polar residues" evidence="5">
    <location>
        <begin position="518"/>
        <end position="528"/>
    </location>
</feature>
<keyword evidence="4" id="KW-0539">Nucleus</keyword>
<dbReference type="Pfam" id="PF08801">
    <property type="entry name" value="Nucleoporin_N"/>
    <property type="match status" value="1"/>
</dbReference>
<dbReference type="GO" id="GO:0044611">
    <property type="term" value="C:nuclear pore inner ring"/>
    <property type="evidence" value="ECO:0007669"/>
    <property type="project" value="TreeGrafter"/>
</dbReference>
<feature type="domain" description="Nucleoporin Nup133/Nup155-like N-terminal" evidence="7">
    <location>
        <begin position="67"/>
        <end position="448"/>
    </location>
</feature>